<protein>
    <submittedName>
        <fullName evidence="1 2">Uncharacterized protein</fullName>
    </submittedName>
</protein>
<dbReference type="AlphaFoldDB" id="A0A2K1IU09"/>
<reference evidence="1 3" key="2">
    <citation type="journal article" date="2018" name="Plant J.">
        <title>The Physcomitrella patens chromosome-scale assembly reveals moss genome structure and evolution.</title>
        <authorList>
            <person name="Lang D."/>
            <person name="Ullrich K.K."/>
            <person name="Murat F."/>
            <person name="Fuchs J."/>
            <person name="Jenkins J."/>
            <person name="Haas F.B."/>
            <person name="Piednoel M."/>
            <person name="Gundlach H."/>
            <person name="Van Bel M."/>
            <person name="Meyberg R."/>
            <person name="Vives C."/>
            <person name="Morata J."/>
            <person name="Symeonidi A."/>
            <person name="Hiss M."/>
            <person name="Muchero W."/>
            <person name="Kamisugi Y."/>
            <person name="Saleh O."/>
            <person name="Blanc G."/>
            <person name="Decker E.L."/>
            <person name="van Gessel N."/>
            <person name="Grimwood J."/>
            <person name="Hayes R.D."/>
            <person name="Graham S.W."/>
            <person name="Gunter L.E."/>
            <person name="McDaniel S.F."/>
            <person name="Hoernstein S.N.W."/>
            <person name="Larsson A."/>
            <person name="Li F.W."/>
            <person name="Perroud P.F."/>
            <person name="Phillips J."/>
            <person name="Ranjan P."/>
            <person name="Rokshar D.S."/>
            <person name="Rothfels C.J."/>
            <person name="Schneider L."/>
            <person name="Shu S."/>
            <person name="Stevenson D.W."/>
            <person name="Thummler F."/>
            <person name="Tillich M."/>
            <person name="Villarreal Aguilar J.C."/>
            <person name="Widiez T."/>
            <person name="Wong G.K."/>
            <person name="Wymore A."/>
            <person name="Zhang Y."/>
            <person name="Zimmer A.D."/>
            <person name="Quatrano R.S."/>
            <person name="Mayer K.F.X."/>
            <person name="Goodstein D."/>
            <person name="Casacuberta J.M."/>
            <person name="Vandepoele K."/>
            <person name="Reski R."/>
            <person name="Cuming A.C."/>
            <person name="Tuskan G.A."/>
            <person name="Maumus F."/>
            <person name="Salse J."/>
            <person name="Schmutz J."/>
            <person name="Rensing S.A."/>
        </authorList>
    </citation>
    <scope>NUCLEOTIDE SEQUENCE [LARGE SCALE GENOMIC DNA]</scope>
    <source>
        <strain evidence="2 3">cv. Gransden 2004</strain>
    </source>
</reference>
<evidence type="ECO:0000313" key="2">
    <source>
        <dbReference type="EnsemblPlants" id="Pp3c20_4540V3.1"/>
    </source>
</evidence>
<sequence length="71" mass="8471">MVSIAKVPFALFYKVIQSKPKFMDLFTHKLKYYLKQMEAKAAATKFNETDLLCKPKYDRYAIWMFLQRLGI</sequence>
<dbReference type="Proteomes" id="UP000006727">
    <property type="component" value="Chromosome 20"/>
</dbReference>
<gene>
    <name evidence="1" type="ORF">PHYPA_024703</name>
</gene>
<evidence type="ECO:0000313" key="1">
    <source>
        <dbReference type="EMBL" id="PNR32761.1"/>
    </source>
</evidence>
<dbReference type="EMBL" id="ABEU02000020">
    <property type="protein sequence ID" value="PNR32761.1"/>
    <property type="molecule type" value="Genomic_DNA"/>
</dbReference>
<name>A0A2K1IU09_PHYPA</name>
<dbReference type="EnsemblPlants" id="Pp3c20_4540V3.1">
    <property type="protein sequence ID" value="Pp3c20_4540V3.1"/>
    <property type="gene ID" value="Pp3c20_4540"/>
</dbReference>
<reference evidence="1 3" key="1">
    <citation type="journal article" date="2008" name="Science">
        <title>The Physcomitrella genome reveals evolutionary insights into the conquest of land by plants.</title>
        <authorList>
            <person name="Rensing S."/>
            <person name="Lang D."/>
            <person name="Zimmer A."/>
            <person name="Terry A."/>
            <person name="Salamov A."/>
            <person name="Shapiro H."/>
            <person name="Nishiyama T."/>
            <person name="Perroud P.-F."/>
            <person name="Lindquist E."/>
            <person name="Kamisugi Y."/>
            <person name="Tanahashi T."/>
            <person name="Sakakibara K."/>
            <person name="Fujita T."/>
            <person name="Oishi K."/>
            <person name="Shin-I T."/>
            <person name="Kuroki Y."/>
            <person name="Toyoda A."/>
            <person name="Suzuki Y."/>
            <person name="Hashimoto A."/>
            <person name="Yamaguchi K."/>
            <person name="Sugano A."/>
            <person name="Kohara Y."/>
            <person name="Fujiyama A."/>
            <person name="Anterola A."/>
            <person name="Aoki S."/>
            <person name="Ashton N."/>
            <person name="Barbazuk W.B."/>
            <person name="Barker E."/>
            <person name="Bennetzen J."/>
            <person name="Bezanilla M."/>
            <person name="Blankenship R."/>
            <person name="Cho S.H."/>
            <person name="Dutcher S."/>
            <person name="Estelle M."/>
            <person name="Fawcett J.A."/>
            <person name="Gundlach H."/>
            <person name="Hanada K."/>
            <person name="Heyl A."/>
            <person name="Hicks K.A."/>
            <person name="Hugh J."/>
            <person name="Lohr M."/>
            <person name="Mayer K."/>
            <person name="Melkozernov A."/>
            <person name="Murata T."/>
            <person name="Nelson D."/>
            <person name="Pils B."/>
            <person name="Prigge M."/>
            <person name="Reiss B."/>
            <person name="Renner T."/>
            <person name="Rombauts S."/>
            <person name="Rushton P."/>
            <person name="Sanderfoot A."/>
            <person name="Schween G."/>
            <person name="Shiu S.-H."/>
            <person name="Stueber K."/>
            <person name="Theodoulou F.L."/>
            <person name="Tu H."/>
            <person name="Van de Peer Y."/>
            <person name="Verrier P.J."/>
            <person name="Waters E."/>
            <person name="Wood A."/>
            <person name="Yang L."/>
            <person name="Cove D."/>
            <person name="Cuming A."/>
            <person name="Hasebe M."/>
            <person name="Lucas S."/>
            <person name="Mishler D.B."/>
            <person name="Reski R."/>
            <person name="Grigoriev I."/>
            <person name="Quatrano R.S."/>
            <person name="Boore J.L."/>
        </authorList>
    </citation>
    <scope>NUCLEOTIDE SEQUENCE [LARGE SCALE GENOMIC DNA]</scope>
    <source>
        <strain evidence="2 3">cv. Gransden 2004</strain>
    </source>
</reference>
<dbReference type="STRING" id="3218.A0A2K1IU09"/>
<dbReference type="InParanoid" id="A0A2K1IU09"/>
<evidence type="ECO:0000313" key="3">
    <source>
        <dbReference type="Proteomes" id="UP000006727"/>
    </source>
</evidence>
<reference evidence="2" key="3">
    <citation type="submission" date="2020-12" db="UniProtKB">
        <authorList>
            <consortium name="EnsemblPlants"/>
        </authorList>
    </citation>
    <scope>IDENTIFICATION</scope>
</reference>
<dbReference type="Gramene" id="Pp3c20_4540V3.1">
    <property type="protein sequence ID" value="Pp3c20_4540V3.1"/>
    <property type="gene ID" value="Pp3c20_4540"/>
</dbReference>
<keyword evidence="3" id="KW-1185">Reference proteome</keyword>
<accession>A0A2K1IU09</accession>
<proteinExistence type="predicted"/>
<organism evidence="1">
    <name type="scientific">Physcomitrium patens</name>
    <name type="common">Spreading-leaved earth moss</name>
    <name type="synonym">Physcomitrella patens</name>
    <dbReference type="NCBI Taxonomy" id="3218"/>
    <lineage>
        <taxon>Eukaryota</taxon>
        <taxon>Viridiplantae</taxon>
        <taxon>Streptophyta</taxon>
        <taxon>Embryophyta</taxon>
        <taxon>Bryophyta</taxon>
        <taxon>Bryophytina</taxon>
        <taxon>Bryopsida</taxon>
        <taxon>Funariidae</taxon>
        <taxon>Funariales</taxon>
        <taxon>Funariaceae</taxon>
        <taxon>Physcomitrium</taxon>
    </lineage>
</organism>